<keyword evidence="1" id="KW-0732">Signal</keyword>
<dbReference type="PROSITE" id="PS51257">
    <property type="entry name" value="PROKAR_LIPOPROTEIN"/>
    <property type="match status" value="1"/>
</dbReference>
<evidence type="ECO:0000313" key="3">
    <source>
        <dbReference type="EMBL" id="SHF83969.1"/>
    </source>
</evidence>
<reference evidence="3 4" key="1">
    <citation type="submission" date="2016-11" db="EMBL/GenBank/DDBJ databases">
        <authorList>
            <person name="Jaros S."/>
            <person name="Januszkiewicz K."/>
            <person name="Wedrychowicz H."/>
        </authorList>
    </citation>
    <scope>NUCLEOTIDE SEQUENCE [LARGE SCALE GENOMIC DNA]</scope>
    <source>
        <strain evidence="3 4">DSM 26991</strain>
    </source>
</reference>
<dbReference type="PANTHER" id="PTHR30570">
    <property type="entry name" value="PERIPLASMIC PHOSPHATE BINDING COMPONENT OF PHOSPHATE ABC TRANSPORTER"/>
    <property type="match status" value="1"/>
</dbReference>
<dbReference type="Proteomes" id="UP000184509">
    <property type="component" value="Unassembled WGS sequence"/>
</dbReference>
<evidence type="ECO:0000259" key="2">
    <source>
        <dbReference type="Pfam" id="PF12849"/>
    </source>
</evidence>
<organism evidence="3 4">
    <name type="scientific">Bacteroides luti</name>
    <dbReference type="NCBI Taxonomy" id="1297750"/>
    <lineage>
        <taxon>Bacteria</taxon>
        <taxon>Pseudomonadati</taxon>
        <taxon>Bacteroidota</taxon>
        <taxon>Bacteroidia</taxon>
        <taxon>Bacteroidales</taxon>
        <taxon>Bacteroidaceae</taxon>
        <taxon>Bacteroides</taxon>
    </lineage>
</organism>
<protein>
    <submittedName>
        <fullName evidence="3">Phosphate ABC transporter substrate-binding protein, PhoT family</fullName>
    </submittedName>
</protein>
<accession>A0A1M5EXL0</accession>
<dbReference type="InterPro" id="IPR050811">
    <property type="entry name" value="Phosphate_ABC_transporter"/>
</dbReference>
<dbReference type="SUPFAM" id="SSF53850">
    <property type="entry name" value="Periplasmic binding protein-like II"/>
    <property type="match status" value="1"/>
</dbReference>
<name>A0A1M5EXL0_9BACE</name>
<evidence type="ECO:0000256" key="1">
    <source>
        <dbReference type="ARBA" id="ARBA00022729"/>
    </source>
</evidence>
<dbReference type="Gene3D" id="3.40.190.10">
    <property type="entry name" value="Periplasmic binding protein-like II"/>
    <property type="match status" value="2"/>
</dbReference>
<dbReference type="PANTHER" id="PTHR30570:SF1">
    <property type="entry name" value="PHOSPHATE-BINDING PROTEIN PSTS"/>
    <property type="match status" value="1"/>
</dbReference>
<dbReference type="STRING" id="1297750.SAMN05444405_1156"/>
<dbReference type="Pfam" id="PF12849">
    <property type="entry name" value="PBP_like_2"/>
    <property type="match status" value="1"/>
</dbReference>
<gene>
    <name evidence="3" type="ORF">SAMN05444405_1156</name>
</gene>
<sequence>MKFFKLIPILFFLLLCSCKENKPKDGWTDTLTSGTVPVAVDEGFQPIIEEEIAVFEGLNSEVHIKPKYCSEVDAINSLLKDSVRLVVSTRRLSSKEIQSFNSRKFFPREVIMAYDGVGLITNNQNPDSLITVSQVRKILTGEITKWKEIYPNSKLGNIQIVFDNPNSSTVRFAKDSICLGKPFASKGINAKKTNLQVFDYVSKTPNAIGIIGVNWLGAKNDTTNLTFKKEVRVMAVSKDNIADGSNSYKPYQAYIALGDYPFYRAVYLLINDPRQGLSSGFANFLTSDRGQRIILKSGLVPATQPVRIVNVKDEY</sequence>
<dbReference type="EMBL" id="FQTV01000015">
    <property type="protein sequence ID" value="SHF83969.1"/>
    <property type="molecule type" value="Genomic_DNA"/>
</dbReference>
<keyword evidence="4" id="KW-1185">Reference proteome</keyword>
<feature type="domain" description="PBP" evidence="2">
    <location>
        <begin position="31"/>
        <end position="289"/>
    </location>
</feature>
<evidence type="ECO:0000313" key="4">
    <source>
        <dbReference type="Proteomes" id="UP000184509"/>
    </source>
</evidence>
<proteinExistence type="predicted"/>
<dbReference type="InterPro" id="IPR024370">
    <property type="entry name" value="PBP_domain"/>
</dbReference>
<dbReference type="AlphaFoldDB" id="A0A1M5EXL0"/>